<dbReference type="GO" id="GO:0046839">
    <property type="term" value="P:phospholipid dephosphorylation"/>
    <property type="evidence" value="ECO:0007669"/>
    <property type="project" value="TreeGrafter"/>
</dbReference>
<feature type="transmembrane region" description="Helical" evidence="7">
    <location>
        <begin position="9"/>
        <end position="29"/>
    </location>
</feature>
<keyword evidence="10" id="KW-1185">Reference proteome</keyword>
<keyword evidence="5 7" id="KW-0472">Membrane</keyword>
<evidence type="ECO:0000313" key="11">
    <source>
        <dbReference type="WBParaSite" id="SRAE_X000081800.1"/>
    </source>
</evidence>
<dbReference type="GeneID" id="36383873"/>
<dbReference type="SUPFAM" id="SSF48317">
    <property type="entry name" value="Acid phosphatase/Vanadium-dependent haloperoxidase"/>
    <property type="match status" value="1"/>
</dbReference>
<feature type="transmembrane region" description="Helical" evidence="7">
    <location>
        <begin position="102"/>
        <end position="123"/>
    </location>
</feature>
<protein>
    <submittedName>
        <fullName evidence="9 11">Phosphatidic acid phosphatase type 2/haloperoxidase domain-containing protein</fullName>
    </submittedName>
</protein>
<feature type="transmembrane region" description="Helical" evidence="7">
    <location>
        <begin position="178"/>
        <end position="197"/>
    </location>
</feature>
<comment type="similarity">
    <text evidence="2">Belongs to the PA-phosphatase related phosphoesterase family.</text>
</comment>
<dbReference type="GO" id="GO:0004601">
    <property type="term" value="F:peroxidase activity"/>
    <property type="evidence" value="ECO:0007669"/>
    <property type="project" value="UniProtKB-KW"/>
</dbReference>
<reference evidence="9 10" key="1">
    <citation type="submission" date="2014-09" db="EMBL/GenBank/DDBJ databases">
        <authorList>
            <person name="Martin A.A."/>
        </authorList>
    </citation>
    <scope>NUCLEOTIDE SEQUENCE</scope>
    <source>
        <strain evidence="10">ED321</strain>
        <strain evidence="9">ED321 Heterogonic</strain>
    </source>
</reference>
<feature type="domain" description="Phosphatidic acid phosphatase type 2/haloperoxidase" evidence="8">
    <location>
        <begin position="110"/>
        <end position="255"/>
    </location>
</feature>
<evidence type="ECO:0000313" key="9">
    <source>
        <dbReference type="EMBL" id="CEF71493.1"/>
    </source>
</evidence>
<dbReference type="Proteomes" id="UP000035682">
    <property type="component" value="Unplaced"/>
</dbReference>
<accession>A0A090N0Y4</accession>
<dbReference type="PANTHER" id="PTHR10165:SF201">
    <property type="entry name" value="PHOSPHATIDIC ACID PHOSPHATASE TYPE 2_HALOPEROXIDASE DOMAIN-CONTAINING PROTEIN"/>
    <property type="match status" value="1"/>
</dbReference>
<evidence type="ECO:0000259" key="8">
    <source>
        <dbReference type="SMART" id="SM00014"/>
    </source>
</evidence>
<gene>
    <name evidence="9 11 12" type="ORF">SRAE_X000081800</name>
</gene>
<dbReference type="WBParaSite" id="SRAE_X000081800.1">
    <property type="protein sequence ID" value="SRAE_X000081800.1"/>
    <property type="gene ID" value="WBGene00266379"/>
</dbReference>
<dbReference type="STRING" id="34506.A0A090N0Y4"/>
<organism evidence="9">
    <name type="scientific">Strongyloides ratti</name>
    <name type="common">Parasitic roundworm</name>
    <dbReference type="NCBI Taxonomy" id="34506"/>
    <lineage>
        <taxon>Eukaryota</taxon>
        <taxon>Metazoa</taxon>
        <taxon>Ecdysozoa</taxon>
        <taxon>Nematoda</taxon>
        <taxon>Chromadorea</taxon>
        <taxon>Rhabditida</taxon>
        <taxon>Tylenchina</taxon>
        <taxon>Panagrolaimomorpha</taxon>
        <taxon>Strongyloidoidea</taxon>
        <taxon>Strongyloididae</taxon>
        <taxon>Strongyloides</taxon>
    </lineage>
</organism>
<evidence type="ECO:0000256" key="3">
    <source>
        <dbReference type="ARBA" id="ARBA00022692"/>
    </source>
</evidence>
<evidence type="ECO:0000256" key="2">
    <source>
        <dbReference type="ARBA" id="ARBA00008816"/>
    </source>
</evidence>
<evidence type="ECO:0000256" key="5">
    <source>
        <dbReference type="ARBA" id="ARBA00023136"/>
    </source>
</evidence>
<sequence length="359" mass="41961">MTHLSIIKILCDLLIFILCAITLITLHLFGKPYKRGFYCDDESIRYPYHDSSISRQMLFAIGLFTSISFIIITEVFRYSVWEKKYPNAFKNYEFKNRSISRLIVRLYNFLGFFLLGVGFNQIMVDIAKYTVGRHRPYFMDICKPNIGYNNCPQDHSYIDNFICTGKNGNDIYEAQLSFYSNHAAFSFYIAWYISIYLQARLYKPLHSKILLPVIQFSLFGGACYVSYSRISDYKHHWSDVLFGAIIGSGIGIINAMYFTKVFENREILPSDRKLINDDIEMEEGHIFNQTKQSQNMDNQKNCSGSQKQKNKSQENIVKERSHYISSKVPLISPYDHDRHHLIDHRIIKPPVMSSRKIDI</sequence>
<dbReference type="Pfam" id="PF01569">
    <property type="entry name" value="PAP2"/>
    <property type="match status" value="1"/>
</dbReference>
<keyword evidence="4 7" id="KW-1133">Transmembrane helix</keyword>
<dbReference type="AlphaFoldDB" id="A0A090N0Y4"/>
<name>A0A090N0Y4_STRRB</name>
<dbReference type="GO" id="GO:0005886">
    <property type="term" value="C:plasma membrane"/>
    <property type="evidence" value="ECO:0007669"/>
    <property type="project" value="TreeGrafter"/>
</dbReference>
<evidence type="ECO:0000256" key="6">
    <source>
        <dbReference type="SAM" id="MobiDB-lite"/>
    </source>
</evidence>
<evidence type="ECO:0000313" key="12">
    <source>
        <dbReference type="WormBase" id="SRAE_X000081800"/>
    </source>
</evidence>
<dbReference type="CDD" id="cd03384">
    <property type="entry name" value="PAP2_wunen"/>
    <property type="match status" value="1"/>
</dbReference>
<keyword evidence="9" id="KW-0560">Oxidoreductase</keyword>
<dbReference type="CTD" id="36383873"/>
<feature type="compositionally biased region" description="Polar residues" evidence="6">
    <location>
        <begin position="289"/>
        <end position="307"/>
    </location>
</feature>
<evidence type="ECO:0000256" key="1">
    <source>
        <dbReference type="ARBA" id="ARBA00004141"/>
    </source>
</evidence>
<feature type="transmembrane region" description="Helical" evidence="7">
    <location>
        <begin position="57"/>
        <end position="81"/>
    </location>
</feature>
<dbReference type="GO" id="GO:0007165">
    <property type="term" value="P:signal transduction"/>
    <property type="evidence" value="ECO:0007669"/>
    <property type="project" value="TreeGrafter"/>
</dbReference>
<proteinExistence type="inferred from homology"/>
<dbReference type="RefSeq" id="XP_024510689.1">
    <property type="nucleotide sequence ID" value="XM_024645208.1"/>
</dbReference>
<comment type="subcellular location">
    <subcellularLocation>
        <location evidence="1">Membrane</location>
        <topology evidence="1">Multi-pass membrane protein</topology>
    </subcellularLocation>
</comment>
<dbReference type="WormBase" id="SRAE_X000081800">
    <property type="protein sequence ID" value="SRP08058"/>
    <property type="gene ID" value="WBGene00266379"/>
</dbReference>
<dbReference type="SMART" id="SM00014">
    <property type="entry name" value="acidPPc"/>
    <property type="match status" value="1"/>
</dbReference>
<dbReference type="OMA" id="VDCKSGY"/>
<dbReference type="InterPro" id="IPR043216">
    <property type="entry name" value="PAP-like"/>
</dbReference>
<dbReference type="EMBL" id="LN609530">
    <property type="protein sequence ID" value="CEF71493.1"/>
    <property type="molecule type" value="Genomic_DNA"/>
</dbReference>
<dbReference type="Gene3D" id="1.20.144.10">
    <property type="entry name" value="Phosphatidic acid phosphatase type 2/haloperoxidase"/>
    <property type="match status" value="1"/>
</dbReference>
<feature type="region of interest" description="Disordered" evidence="6">
    <location>
        <begin position="289"/>
        <end position="316"/>
    </location>
</feature>
<keyword evidence="9" id="KW-0575">Peroxidase</keyword>
<feature type="transmembrane region" description="Helical" evidence="7">
    <location>
        <begin position="209"/>
        <end position="228"/>
    </location>
</feature>
<reference evidence="11" key="2">
    <citation type="submission" date="2020-12" db="UniProtKB">
        <authorList>
            <consortium name="WormBaseParasite"/>
        </authorList>
    </citation>
    <scope>IDENTIFICATION</scope>
</reference>
<dbReference type="InterPro" id="IPR000326">
    <property type="entry name" value="PAP2/HPO"/>
</dbReference>
<evidence type="ECO:0000256" key="7">
    <source>
        <dbReference type="SAM" id="Phobius"/>
    </source>
</evidence>
<dbReference type="GO" id="GO:0006644">
    <property type="term" value="P:phospholipid metabolic process"/>
    <property type="evidence" value="ECO:0007669"/>
    <property type="project" value="InterPro"/>
</dbReference>
<feature type="transmembrane region" description="Helical" evidence="7">
    <location>
        <begin position="240"/>
        <end position="258"/>
    </location>
</feature>
<dbReference type="PANTHER" id="PTHR10165">
    <property type="entry name" value="LIPID PHOSPHATE PHOSPHATASE"/>
    <property type="match status" value="1"/>
</dbReference>
<dbReference type="OrthoDB" id="8907274at2759"/>
<evidence type="ECO:0000313" key="10">
    <source>
        <dbReference type="Proteomes" id="UP000035682"/>
    </source>
</evidence>
<dbReference type="InterPro" id="IPR036938">
    <property type="entry name" value="PAP2/HPO_sf"/>
</dbReference>
<evidence type="ECO:0000256" key="4">
    <source>
        <dbReference type="ARBA" id="ARBA00022989"/>
    </source>
</evidence>
<keyword evidence="3 7" id="KW-0812">Transmembrane</keyword>
<dbReference type="GO" id="GO:0008195">
    <property type="term" value="F:phosphatidate phosphatase activity"/>
    <property type="evidence" value="ECO:0007669"/>
    <property type="project" value="TreeGrafter"/>
</dbReference>